<comment type="domain">
    <text evidence="9">Consists of 3 domains; the N-terminus binds the ribosome, the middle domain has PPIase activity, while the C-terminus has intrinsic chaperone activity on its own.</text>
</comment>
<dbReference type="PANTHER" id="PTHR30560:SF3">
    <property type="entry name" value="TRIGGER FACTOR-LIKE PROTEIN TIG, CHLOROPLASTIC"/>
    <property type="match status" value="1"/>
</dbReference>
<dbReference type="GO" id="GO:0005737">
    <property type="term" value="C:cytoplasm"/>
    <property type="evidence" value="ECO:0007669"/>
    <property type="project" value="UniProtKB-SubCell"/>
</dbReference>
<accession>A0A517PR74</accession>
<dbReference type="GO" id="GO:0051301">
    <property type="term" value="P:cell division"/>
    <property type="evidence" value="ECO:0007669"/>
    <property type="project" value="UniProtKB-KW"/>
</dbReference>
<dbReference type="GO" id="GO:0051083">
    <property type="term" value="P:'de novo' cotranslational protein folding"/>
    <property type="evidence" value="ECO:0007669"/>
    <property type="project" value="TreeGrafter"/>
</dbReference>
<keyword evidence="9" id="KW-0131">Cell cycle</keyword>
<dbReference type="Gene3D" id="1.10.3120.10">
    <property type="entry name" value="Trigger factor, C-terminal domain"/>
    <property type="match status" value="1"/>
</dbReference>
<evidence type="ECO:0000256" key="1">
    <source>
        <dbReference type="ARBA" id="ARBA00000971"/>
    </source>
</evidence>
<evidence type="ECO:0000313" key="13">
    <source>
        <dbReference type="EMBL" id="QDT21876.1"/>
    </source>
</evidence>
<comment type="catalytic activity">
    <reaction evidence="1 9">
        <text>[protein]-peptidylproline (omega=180) = [protein]-peptidylproline (omega=0)</text>
        <dbReference type="Rhea" id="RHEA:16237"/>
        <dbReference type="Rhea" id="RHEA-COMP:10747"/>
        <dbReference type="Rhea" id="RHEA-COMP:10748"/>
        <dbReference type="ChEBI" id="CHEBI:83833"/>
        <dbReference type="ChEBI" id="CHEBI:83834"/>
        <dbReference type="EC" id="5.2.1.8"/>
    </reaction>
</comment>
<keyword evidence="5 9" id="KW-0697">Rotamase</keyword>
<comment type="function">
    <text evidence="9">Involved in protein export. Acts as a chaperone by maintaining the newly synthesized protein in an open conformation. Functions as a peptidyl-prolyl cis-trans isomerase.</text>
</comment>
<comment type="similarity">
    <text evidence="2 9">Belongs to the FKBP-type PPIase family. Tig subfamily.</text>
</comment>
<dbReference type="InterPro" id="IPR027304">
    <property type="entry name" value="Trigger_fact/SurA_dom_sf"/>
</dbReference>
<dbReference type="GO" id="GO:0044183">
    <property type="term" value="F:protein folding chaperone"/>
    <property type="evidence" value="ECO:0007669"/>
    <property type="project" value="TreeGrafter"/>
</dbReference>
<dbReference type="EC" id="5.2.1.8" evidence="3 9"/>
<dbReference type="GO" id="GO:0003755">
    <property type="term" value="F:peptidyl-prolyl cis-trans isomerase activity"/>
    <property type="evidence" value="ECO:0007669"/>
    <property type="project" value="UniProtKB-UniRule"/>
</dbReference>
<dbReference type="Proteomes" id="UP000320421">
    <property type="component" value="Chromosome"/>
</dbReference>
<dbReference type="HAMAP" id="MF_00303">
    <property type="entry name" value="Trigger_factor_Tig"/>
    <property type="match status" value="1"/>
</dbReference>
<keyword evidence="6 9" id="KW-0143">Chaperone</keyword>
<feature type="domain" description="Trigger factor ribosome-binding bacterial" evidence="11">
    <location>
        <begin position="26"/>
        <end position="166"/>
    </location>
</feature>
<comment type="subcellular location">
    <subcellularLocation>
        <location evidence="9">Cytoplasm</location>
    </subcellularLocation>
    <text evidence="9">About half TF is bound to the ribosome near the polypeptide exit tunnel while the other half is free in the cytoplasm.</text>
</comment>
<dbReference type="GO" id="GO:0015031">
    <property type="term" value="P:protein transport"/>
    <property type="evidence" value="ECO:0007669"/>
    <property type="project" value="UniProtKB-UniRule"/>
</dbReference>
<sequence>MSDDLATTEETVSTEGEYKMSATADIKEVGPCKKHVTVSVPRSDIEHFYSESVSELGDQATVPGFRVGHVPKKLIEKRFRQELNDQVKQRVLMESLELIAEDNDLDPINEPTIDVESLEIPEDGEFTFEFEVEVRPDFKLPEYKGLSLERPVREISDKDIEEYLNRFLGQYGEMEERKGAAEKEDYLELSIKFEHDGKPLSEIAELVVPLRPILRLRDAEIKDFGEVMADVKAGDTRETELEVSAEADQIEMRGEKVKATFTVKTVKFIQPPEINEELLERIGAESEEELREEIKNILERQVTYEQRQSTRTQVLEKITESADWDLPETLVSKQVENALRREILEMQQAGFSRQDIQARENELRQQAISSTRQALKEHFVLDKIATTENLMVDPSEIDMEIYYMAMQQGESPRRVRARMVKSGMIENLEAQLRERKAVDVILEKAEYKETEMKKPEENKVSAIARSVCSSFAGSAAEAEEEEEAEGEGED</sequence>
<keyword evidence="9" id="KW-0132">Cell division</keyword>
<dbReference type="EMBL" id="CP036266">
    <property type="protein sequence ID" value="QDT21876.1"/>
    <property type="molecule type" value="Genomic_DNA"/>
</dbReference>
<dbReference type="SUPFAM" id="SSF102735">
    <property type="entry name" value="Trigger factor ribosome-binding domain"/>
    <property type="match status" value="1"/>
</dbReference>
<dbReference type="InterPro" id="IPR005215">
    <property type="entry name" value="Trig_fac"/>
</dbReference>
<dbReference type="InterPro" id="IPR008881">
    <property type="entry name" value="Trigger_fac_ribosome-bd_bac"/>
</dbReference>
<keyword evidence="9" id="KW-0963">Cytoplasm</keyword>
<dbReference type="Gene3D" id="3.10.50.40">
    <property type="match status" value="1"/>
</dbReference>
<evidence type="ECO:0000256" key="6">
    <source>
        <dbReference type="ARBA" id="ARBA00023186"/>
    </source>
</evidence>
<keyword evidence="14" id="KW-1185">Reference proteome</keyword>
<feature type="region of interest" description="Disordered" evidence="10">
    <location>
        <begin position="471"/>
        <end position="490"/>
    </location>
</feature>
<dbReference type="NCBIfam" id="TIGR00115">
    <property type="entry name" value="tig"/>
    <property type="match status" value="1"/>
</dbReference>
<gene>
    <name evidence="9 13" type="primary">tig</name>
    <name evidence="13" type="ORF">HG66A1_36810</name>
</gene>
<evidence type="ECO:0000256" key="8">
    <source>
        <dbReference type="ARBA" id="ARBA00029986"/>
    </source>
</evidence>
<dbReference type="InterPro" id="IPR037041">
    <property type="entry name" value="Trigger_fac_C_sf"/>
</dbReference>
<dbReference type="GO" id="GO:0043335">
    <property type="term" value="P:protein unfolding"/>
    <property type="evidence" value="ECO:0007669"/>
    <property type="project" value="TreeGrafter"/>
</dbReference>
<dbReference type="PANTHER" id="PTHR30560">
    <property type="entry name" value="TRIGGER FACTOR CHAPERONE AND PEPTIDYL-PROLYL CIS/TRANS ISOMERASE"/>
    <property type="match status" value="1"/>
</dbReference>
<dbReference type="OrthoDB" id="9767721at2"/>
<reference evidence="13 14" key="1">
    <citation type="submission" date="2019-02" db="EMBL/GenBank/DDBJ databases">
        <title>Deep-cultivation of Planctomycetes and their phenomic and genomic characterization uncovers novel biology.</title>
        <authorList>
            <person name="Wiegand S."/>
            <person name="Jogler M."/>
            <person name="Boedeker C."/>
            <person name="Pinto D."/>
            <person name="Vollmers J."/>
            <person name="Rivas-Marin E."/>
            <person name="Kohn T."/>
            <person name="Peeters S.H."/>
            <person name="Heuer A."/>
            <person name="Rast P."/>
            <person name="Oberbeckmann S."/>
            <person name="Bunk B."/>
            <person name="Jeske O."/>
            <person name="Meyerdierks A."/>
            <person name="Storesund J.E."/>
            <person name="Kallscheuer N."/>
            <person name="Luecker S."/>
            <person name="Lage O.M."/>
            <person name="Pohl T."/>
            <person name="Merkel B.J."/>
            <person name="Hornburger P."/>
            <person name="Mueller R.-W."/>
            <person name="Bruemmer F."/>
            <person name="Labrenz M."/>
            <person name="Spormann A.M."/>
            <person name="Op den Camp H."/>
            <person name="Overmann J."/>
            <person name="Amann R."/>
            <person name="Jetten M.S.M."/>
            <person name="Mascher T."/>
            <person name="Medema M.H."/>
            <person name="Devos D.P."/>
            <person name="Kaster A.-K."/>
            <person name="Ovreas L."/>
            <person name="Rohde M."/>
            <person name="Galperin M.Y."/>
            <person name="Jogler C."/>
        </authorList>
    </citation>
    <scope>NUCLEOTIDE SEQUENCE [LARGE SCALE GENOMIC DNA]</scope>
    <source>
        <strain evidence="13 14">HG66A1</strain>
    </source>
</reference>
<evidence type="ECO:0000256" key="3">
    <source>
        <dbReference type="ARBA" id="ARBA00013194"/>
    </source>
</evidence>
<dbReference type="PIRSF" id="PIRSF003095">
    <property type="entry name" value="Trigger_factor"/>
    <property type="match status" value="1"/>
</dbReference>
<dbReference type="InterPro" id="IPR046357">
    <property type="entry name" value="PPIase_dom_sf"/>
</dbReference>
<evidence type="ECO:0000256" key="4">
    <source>
        <dbReference type="ARBA" id="ARBA00016902"/>
    </source>
</evidence>
<evidence type="ECO:0000256" key="10">
    <source>
        <dbReference type="SAM" id="MobiDB-lite"/>
    </source>
</evidence>
<evidence type="ECO:0000313" key="14">
    <source>
        <dbReference type="Proteomes" id="UP000320421"/>
    </source>
</evidence>
<evidence type="ECO:0000256" key="9">
    <source>
        <dbReference type="HAMAP-Rule" id="MF_00303"/>
    </source>
</evidence>
<organism evidence="13 14">
    <name type="scientific">Gimesia chilikensis</name>
    <dbReference type="NCBI Taxonomy" id="2605989"/>
    <lineage>
        <taxon>Bacteria</taxon>
        <taxon>Pseudomonadati</taxon>
        <taxon>Planctomycetota</taxon>
        <taxon>Planctomycetia</taxon>
        <taxon>Planctomycetales</taxon>
        <taxon>Planctomycetaceae</taxon>
        <taxon>Gimesia</taxon>
    </lineage>
</organism>
<name>A0A517PR74_9PLAN</name>
<keyword evidence="7 9" id="KW-0413">Isomerase</keyword>
<dbReference type="Pfam" id="PF05698">
    <property type="entry name" value="Trigger_C"/>
    <property type="match status" value="1"/>
</dbReference>
<dbReference type="Gene3D" id="3.30.70.1050">
    <property type="entry name" value="Trigger factor ribosome-binding domain"/>
    <property type="match status" value="1"/>
</dbReference>
<dbReference type="InterPro" id="IPR008880">
    <property type="entry name" value="Trigger_fac_C"/>
</dbReference>
<evidence type="ECO:0000259" key="12">
    <source>
        <dbReference type="Pfam" id="PF05698"/>
    </source>
</evidence>
<dbReference type="GO" id="GO:0043022">
    <property type="term" value="F:ribosome binding"/>
    <property type="evidence" value="ECO:0007669"/>
    <property type="project" value="TreeGrafter"/>
</dbReference>
<dbReference type="AlphaFoldDB" id="A0A517PR74"/>
<evidence type="ECO:0000256" key="5">
    <source>
        <dbReference type="ARBA" id="ARBA00023110"/>
    </source>
</evidence>
<proteinExistence type="inferred from homology"/>
<dbReference type="InterPro" id="IPR036611">
    <property type="entry name" value="Trigger_fac_ribosome-bd_sf"/>
</dbReference>
<evidence type="ECO:0000256" key="7">
    <source>
        <dbReference type="ARBA" id="ARBA00023235"/>
    </source>
</evidence>
<evidence type="ECO:0000256" key="2">
    <source>
        <dbReference type="ARBA" id="ARBA00005464"/>
    </source>
</evidence>
<dbReference type="SUPFAM" id="SSF109998">
    <property type="entry name" value="Triger factor/SurA peptide-binding domain-like"/>
    <property type="match status" value="1"/>
</dbReference>
<dbReference type="Pfam" id="PF05697">
    <property type="entry name" value="Trigger_N"/>
    <property type="match status" value="1"/>
</dbReference>
<feature type="domain" description="Trigger factor C-terminal" evidence="12">
    <location>
        <begin position="288"/>
        <end position="443"/>
    </location>
</feature>
<dbReference type="RefSeq" id="WP_145186866.1">
    <property type="nucleotide sequence ID" value="NZ_CP036266.1"/>
</dbReference>
<evidence type="ECO:0000259" key="11">
    <source>
        <dbReference type="Pfam" id="PF05697"/>
    </source>
</evidence>
<feature type="compositionally biased region" description="Acidic residues" evidence="10">
    <location>
        <begin position="477"/>
        <end position="490"/>
    </location>
</feature>
<protein>
    <recommendedName>
        <fullName evidence="4 9">Trigger factor</fullName>
        <shortName evidence="9">TF</shortName>
        <ecNumber evidence="3 9">5.2.1.8</ecNumber>
    </recommendedName>
    <alternativeName>
        <fullName evidence="8 9">PPIase</fullName>
    </alternativeName>
</protein>